<dbReference type="Proteomes" id="UP000094569">
    <property type="component" value="Unassembled WGS sequence"/>
</dbReference>
<keyword evidence="2" id="KW-1185">Reference proteome</keyword>
<reference evidence="1 2" key="1">
    <citation type="journal article" date="2016" name="BMC Genomics">
        <title>Comparative genomic and transcriptomic analyses of the Fuzhuan brick tea-fermentation fungus Aspergillus cristatus.</title>
        <authorList>
            <person name="Ge Y."/>
            <person name="Wang Y."/>
            <person name="Liu Y."/>
            <person name="Tan Y."/>
            <person name="Ren X."/>
            <person name="Zhang X."/>
            <person name="Hyde K.D."/>
            <person name="Liu Y."/>
            <person name="Liu Z."/>
        </authorList>
    </citation>
    <scope>NUCLEOTIDE SEQUENCE [LARGE SCALE GENOMIC DNA]</scope>
    <source>
        <strain evidence="1 2">GZAAS20.1005</strain>
    </source>
</reference>
<proteinExistence type="predicted"/>
<protein>
    <submittedName>
        <fullName evidence="1">Uncharacterized protein</fullName>
    </submittedName>
</protein>
<name>A0A1E3BMF6_ASPCR</name>
<accession>A0A1E3BMF6</accession>
<evidence type="ECO:0000313" key="2">
    <source>
        <dbReference type="Proteomes" id="UP000094569"/>
    </source>
</evidence>
<gene>
    <name evidence="1" type="ORF">SI65_02420</name>
</gene>
<dbReference type="OrthoDB" id="4323953at2759"/>
<dbReference type="EMBL" id="JXNT01000002">
    <property type="protein sequence ID" value="ODM21576.1"/>
    <property type="molecule type" value="Genomic_DNA"/>
</dbReference>
<evidence type="ECO:0000313" key="1">
    <source>
        <dbReference type="EMBL" id="ODM21576.1"/>
    </source>
</evidence>
<dbReference type="AlphaFoldDB" id="A0A1E3BMF6"/>
<organism evidence="1 2">
    <name type="scientific">Aspergillus cristatus</name>
    <name type="common">Chinese Fuzhuan brick tea-fermentation fungus</name>
    <name type="synonym">Eurotium cristatum</name>
    <dbReference type="NCBI Taxonomy" id="573508"/>
    <lineage>
        <taxon>Eukaryota</taxon>
        <taxon>Fungi</taxon>
        <taxon>Dikarya</taxon>
        <taxon>Ascomycota</taxon>
        <taxon>Pezizomycotina</taxon>
        <taxon>Eurotiomycetes</taxon>
        <taxon>Eurotiomycetidae</taxon>
        <taxon>Eurotiales</taxon>
        <taxon>Aspergillaceae</taxon>
        <taxon>Aspergillus</taxon>
        <taxon>Aspergillus subgen. Aspergillus</taxon>
    </lineage>
</organism>
<dbReference type="VEuPathDB" id="FungiDB:SI65_02420"/>
<comment type="caution">
    <text evidence="1">The sequence shown here is derived from an EMBL/GenBank/DDBJ whole genome shotgun (WGS) entry which is preliminary data.</text>
</comment>
<sequence length="175" mass="19697">MNDSSVASFLRYSGTDRRPDTPTLSLSLELLSSSATLNRNGKPGILITVHRSPNDTPSQPCIFYWSSSKDGFGPDGFLLLHHTTEGHLEQVEIEPTQHFETPNFPEIRAYDHSIHEFSPGGSDRRFQKIPERYRDVLIPGDRYELVWSGEGLVGGVEGRLRSVRGRCGIQDRRCL</sequence>